<keyword evidence="3" id="KW-0645">Protease</keyword>
<feature type="transmembrane region" description="Helical" evidence="1">
    <location>
        <begin position="153"/>
        <end position="172"/>
    </location>
</feature>
<dbReference type="EMBL" id="QBMP01000064">
    <property type="protein sequence ID" value="PZO56715.1"/>
    <property type="molecule type" value="Genomic_DNA"/>
</dbReference>
<dbReference type="Pfam" id="PF02517">
    <property type="entry name" value="Rce1-like"/>
    <property type="match status" value="1"/>
</dbReference>
<feature type="transmembrane region" description="Helical" evidence="1">
    <location>
        <begin position="255"/>
        <end position="272"/>
    </location>
</feature>
<keyword evidence="3" id="KW-0378">Hydrolase</keyword>
<keyword evidence="1" id="KW-1133">Transmembrane helix</keyword>
<proteinExistence type="predicted"/>
<dbReference type="Proteomes" id="UP000249794">
    <property type="component" value="Unassembled WGS sequence"/>
</dbReference>
<evidence type="ECO:0000313" key="4">
    <source>
        <dbReference type="Proteomes" id="UP000249794"/>
    </source>
</evidence>
<evidence type="ECO:0000259" key="2">
    <source>
        <dbReference type="Pfam" id="PF02517"/>
    </source>
</evidence>
<dbReference type="PANTHER" id="PTHR43592">
    <property type="entry name" value="CAAX AMINO TERMINAL PROTEASE"/>
    <property type="match status" value="1"/>
</dbReference>
<dbReference type="GO" id="GO:0004175">
    <property type="term" value="F:endopeptidase activity"/>
    <property type="evidence" value="ECO:0007669"/>
    <property type="project" value="UniProtKB-ARBA"/>
</dbReference>
<keyword evidence="1" id="KW-0812">Transmembrane</keyword>
<keyword evidence="1" id="KW-0472">Membrane</keyword>
<evidence type="ECO:0000313" key="3">
    <source>
        <dbReference type="EMBL" id="PZO56715.1"/>
    </source>
</evidence>
<dbReference type="PANTHER" id="PTHR43592:SF15">
    <property type="entry name" value="CAAX AMINO TERMINAL PROTEASE FAMILY PROTEIN"/>
    <property type="match status" value="1"/>
</dbReference>
<protein>
    <submittedName>
        <fullName evidence="3">CPBP family intramembrane metalloprotease</fullName>
    </submittedName>
</protein>
<comment type="caution">
    <text evidence="3">The sequence shown here is derived from an EMBL/GenBank/DDBJ whole genome shotgun (WGS) entry which is preliminary data.</text>
</comment>
<feature type="transmembrane region" description="Helical" evidence="1">
    <location>
        <begin position="178"/>
        <end position="198"/>
    </location>
</feature>
<dbReference type="AlphaFoldDB" id="A0A2W4ZEW4"/>
<keyword evidence="3" id="KW-0482">Metalloprotease</keyword>
<organism evidence="3 4">
    <name type="scientific">Phormidesmis priestleyi</name>
    <dbReference type="NCBI Taxonomy" id="268141"/>
    <lineage>
        <taxon>Bacteria</taxon>
        <taxon>Bacillati</taxon>
        <taxon>Cyanobacteriota</taxon>
        <taxon>Cyanophyceae</taxon>
        <taxon>Leptolyngbyales</taxon>
        <taxon>Leptolyngbyaceae</taxon>
        <taxon>Phormidesmis</taxon>
    </lineage>
</organism>
<feature type="transmembrane region" description="Helical" evidence="1">
    <location>
        <begin position="38"/>
        <end position="57"/>
    </location>
</feature>
<dbReference type="InterPro" id="IPR003675">
    <property type="entry name" value="Rce1/LyrA-like_dom"/>
</dbReference>
<feature type="transmembrane region" description="Helical" evidence="1">
    <location>
        <begin position="218"/>
        <end position="235"/>
    </location>
</feature>
<name>A0A2W4ZEW4_9CYAN</name>
<dbReference type="GO" id="GO:0080120">
    <property type="term" value="P:CAAX-box protein maturation"/>
    <property type="evidence" value="ECO:0007669"/>
    <property type="project" value="UniProtKB-ARBA"/>
</dbReference>
<sequence>MRNQGAWRRIGIFLGLLLIAWLPFFLALTWIGNVLNRSGFTGILALVLLYAGFLWGLPRWGDYIHHWPHPFQRCGLIFQLQTARDLALALAIGLLGVFALFGLETLLGWAAPTAPDLRLARFILEGFLMALAVGFAEEMLFRGWLLAELEKNYSSKAALAMCALFFALTHFIKPWAEIVRTFPQFFGLVALGVALVWARRSPTGSTRGDNPTRLGYPIGLHAGLIWGYYIVNVGGLSKYTGLVPEWVTGIDSNPLAGLLGVALLSLIAMQFAKTAQPKT</sequence>
<reference evidence="3 4" key="2">
    <citation type="submission" date="2018-06" db="EMBL/GenBank/DDBJ databases">
        <title>Metagenomic assembly of (sub)arctic Cyanobacteria and their associated microbiome from non-axenic cultures.</title>
        <authorList>
            <person name="Baurain D."/>
        </authorList>
    </citation>
    <scope>NUCLEOTIDE SEQUENCE [LARGE SCALE GENOMIC DNA]</scope>
    <source>
        <strain evidence="3">ULC027bin1</strain>
    </source>
</reference>
<feature type="transmembrane region" description="Helical" evidence="1">
    <location>
        <begin position="122"/>
        <end position="141"/>
    </location>
</feature>
<dbReference type="GO" id="GO:0008237">
    <property type="term" value="F:metallopeptidase activity"/>
    <property type="evidence" value="ECO:0007669"/>
    <property type="project" value="UniProtKB-KW"/>
</dbReference>
<reference evidence="4" key="1">
    <citation type="submission" date="2018-04" db="EMBL/GenBank/DDBJ databases">
        <authorList>
            <person name="Cornet L."/>
        </authorList>
    </citation>
    <scope>NUCLEOTIDE SEQUENCE [LARGE SCALE GENOMIC DNA]</scope>
</reference>
<accession>A0A2W4ZEW4</accession>
<evidence type="ECO:0000256" key="1">
    <source>
        <dbReference type="SAM" id="Phobius"/>
    </source>
</evidence>
<feature type="transmembrane region" description="Helical" evidence="1">
    <location>
        <begin position="12"/>
        <end position="32"/>
    </location>
</feature>
<feature type="domain" description="CAAX prenyl protease 2/Lysostaphin resistance protein A-like" evidence="2">
    <location>
        <begin position="122"/>
        <end position="222"/>
    </location>
</feature>
<gene>
    <name evidence="3" type="ORF">DCF15_08210</name>
</gene>
<feature type="transmembrane region" description="Helical" evidence="1">
    <location>
        <begin position="86"/>
        <end position="110"/>
    </location>
</feature>
<dbReference type="GO" id="GO:0006508">
    <property type="term" value="P:proteolysis"/>
    <property type="evidence" value="ECO:0007669"/>
    <property type="project" value="UniProtKB-KW"/>
</dbReference>